<evidence type="ECO:0000313" key="1">
    <source>
        <dbReference type="EMBL" id="TSH90690.1"/>
    </source>
</evidence>
<name>A0A556ACT8_9BURK</name>
<dbReference type="Proteomes" id="UP000318405">
    <property type="component" value="Unassembled WGS sequence"/>
</dbReference>
<keyword evidence="2" id="KW-1185">Reference proteome</keyword>
<reference evidence="1 2" key="1">
    <citation type="submission" date="2019-07" db="EMBL/GenBank/DDBJ databases">
        <title>Qingshengfaniella alkalisoli gen. nov., sp. nov., isolated from saline soil.</title>
        <authorList>
            <person name="Xu L."/>
            <person name="Huang X.-X."/>
            <person name="Sun J.-Q."/>
        </authorList>
    </citation>
    <scope>NUCLEOTIDE SEQUENCE [LARGE SCALE GENOMIC DNA]</scope>
    <source>
        <strain evidence="1 2">DSM 27279</strain>
    </source>
</reference>
<organism evidence="1 2">
    <name type="scientific">Verticiella sediminum</name>
    <dbReference type="NCBI Taxonomy" id="1247510"/>
    <lineage>
        <taxon>Bacteria</taxon>
        <taxon>Pseudomonadati</taxon>
        <taxon>Pseudomonadota</taxon>
        <taxon>Betaproteobacteria</taxon>
        <taxon>Burkholderiales</taxon>
        <taxon>Alcaligenaceae</taxon>
        <taxon>Verticiella</taxon>
    </lineage>
</organism>
<dbReference type="AlphaFoldDB" id="A0A556ACT8"/>
<dbReference type="EMBL" id="VLTJ01000039">
    <property type="protein sequence ID" value="TSH90690.1"/>
    <property type="molecule type" value="Genomic_DNA"/>
</dbReference>
<protein>
    <submittedName>
        <fullName evidence="1">Uncharacterized protein</fullName>
    </submittedName>
</protein>
<gene>
    <name evidence="1" type="ORF">FOZ76_23150</name>
</gene>
<dbReference type="InterPro" id="IPR046155">
    <property type="entry name" value="DUF6157"/>
</dbReference>
<evidence type="ECO:0000313" key="2">
    <source>
        <dbReference type="Proteomes" id="UP000318405"/>
    </source>
</evidence>
<comment type="caution">
    <text evidence="1">The sequence shown here is derived from an EMBL/GenBank/DDBJ whole genome shotgun (WGS) entry which is preliminary data.</text>
</comment>
<dbReference type="OrthoDB" id="2361182at2"/>
<accession>A0A556ACT8</accession>
<proteinExistence type="predicted"/>
<sequence length="133" mass="14724">MTTNYVDAFITASPDSTATMGQTPPRAGSIAQIQHRLLAARPYHYTSDDLLFEVHAIRNGVAPEDRAQARETFFAKSQACLRASPLVKQFGWGIHHDAESRIAAYGVETDAYCELSSRKDLKIVPGMRSQRAK</sequence>
<dbReference type="Pfam" id="PF19654">
    <property type="entry name" value="DUF6157"/>
    <property type="match status" value="1"/>
</dbReference>
<dbReference type="RefSeq" id="WP_143950607.1">
    <property type="nucleotide sequence ID" value="NZ_BAABMB010000003.1"/>
</dbReference>